<proteinExistence type="predicted"/>
<organism evidence="1 2">
    <name type="scientific">Trametes sanguinea</name>
    <dbReference type="NCBI Taxonomy" id="158606"/>
    <lineage>
        <taxon>Eukaryota</taxon>
        <taxon>Fungi</taxon>
        <taxon>Dikarya</taxon>
        <taxon>Basidiomycota</taxon>
        <taxon>Agaricomycotina</taxon>
        <taxon>Agaricomycetes</taxon>
        <taxon>Polyporales</taxon>
        <taxon>Polyporaceae</taxon>
        <taxon>Trametes</taxon>
    </lineage>
</organism>
<dbReference type="Proteomes" id="UP001144978">
    <property type="component" value="Unassembled WGS sequence"/>
</dbReference>
<dbReference type="EMBL" id="JANSHE010005500">
    <property type="protein sequence ID" value="KAJ2970692.1"/>
    <property type="molecule type" value="Genomic_DNA"/>
</dbReference>
<evidence type="ECO:0000313" key="1">
    <source>
        <dbReference type="EMBL" id="KAJ2970692.1"/>
    </source>
</evidence>
<comment type="caution">
    <text evidence="1">The sequence shown here is derived from an EMBL/GenBank/DDBJ whole genome shotgun (WGS) entry which is preliminary data.</text>
</comment>
<reference evidence="1" key="1">
    <citation type="submission" date="2022-08" db="EMBL/GenBank/DDBJ databases">
        <title>Genome Sequence of Pycnoporus sanguineus.</title>
        <authorList>
            <person name="Buettner E."/>
        </authorList>
    </citation>
    <scope>NUCLEOTIDE SEQUENCE</scope>
    <source>
        <strain evidence="1">CG-C14</strain>
    </source>
</reference>
<sequence>MRASSGWGSGIKHADLDVGSADKFTIVPSVCGERSKWFRRLGCWSAFASGPIAPLSFKSTRTNIGASPAILSHKSQHPAYFREQ</sequence>
<keyword evidence="2" id="KW-1185">Reference proteome</keyword>
<gene>
    <name evidence="1" type="ORF">NUW54_g12675</name>
</gene>
<protein>
    <submittedName>
        <fullName evidence="1">Uncharacterized protein</fullName>
    </submittedName>
</protein>
<evidence type="ECO:0000313" key="2">
    <source>
        <dbReference type="Proteomes" id="UP001144978"/>
    </source>
</evidence>
<accession>A0ACC1MUM4</accession>
<name>A0ACC1MUM4_9APHY</name>